<accession>A0A853CKT6</accession>
<keyword evidence="2" id="KW-1185">Reference proteome</keyword>
<dbReference type="EMBL" id="JACBZT010000001">
    <property type="protein sequence ID" value="NYJ07152.1"/>
    <property type="molecule type" value="Genomic_DNA"/>
</dbReference>
<evidence type="ECO:0000313" key="2">
    <source>
        <dbReference type="Proteomes" id="UP000541969"/>
    </source>
</evidence>
<proteinExistence type="predicted"/>
<dbReference type="AlphaFoldDB" id="A0A853CKT6"/>
<dbReference type="Pfam" id="PF19673">
    <property type="entry name" value="DUF6176"/>
    <property type="match status" value="1"/>
</dbReference>
<organism evidence="1 2">
    <name type="scientific">Petropleomorpha daqingensis</name>
    <dbReference type="NCBI Taxonomy" id="2026353"/>
    <lineage>
        <taxon>Bacteria</taxon>
        <taxon>Bacillati</taxon>
        <taxon>Actinomycetota</taxon>
        <taxon>Actinomycetes</taxon>
        <taxon>Geodermatophilales</taxon>
        <taxon>Geodermatophilaceae</taxon>
        <taxon>Petropleomorpha</taxon>
    </lineage>
</organism>
<reference evidence="1 2" key="1">
    <citation type="submission" date="2020-07" db="EMBL/GenBank/DDBJ databases">
        <title>Sequencing the genomes of 1000 actinobacteria strains.</title>
        <authorList>
            <person name="Klenk H.-P."/>
        </authorList>
    </citation>
    <scope>NUCLEOTIDE SEQUENCE [LARGE SCALE GENOMIC DNA]</scope>
    <source>
        <strain evidence="1 2">DSM 104001</strain>
    </source>
</reference>
<dbReference type="Proteomes" id="UP000541969">
    <property type="component" value="Unassembled WGS sequence"/>
</dbReference>
<dbReference type="RefSeq" id="WP_179718792.1">
    <property type="nucleotide sequence ID" value="NZ_JACBZT010000001.1"/>
</dbReference>
<comment type="caution">
    <text evidence="1">The sequence shown here is derived from an EMBL/GenBank/DDBJ whole genome shotgun (WGS) entry which is preliminary data.</text>
</comment>
<evidence type="ECO:0000313" key="1">
    <source>
        <dbReference type="EMBL" id="NYJ07152.1"/>
    </source>
</evidence>
<gene>
    <name evidence="1" type="ORF">GGQ55_003430</name>
</gene>
<sequence>MGRRRSLPLHQRYEECLDTLSAERMAFEATFRHTDADGTEWLYHLQLSGEDGGGLDLANPVDAEHQAYAMRCKEPGWEELRPVLLLAPRPIRAAMETWARDGAL</sequence>
<name>A0A853CKT6_9ACTN</name>
<protein>
    <submittedName>
        <fullName evidence="1">Uncharacterized protein</fullName>
    </submittedName>
</protein>
<dbReference type="InterPro" id="IPR046174">
    <property type="entry name" value="DUF6176"/>
</dbReference>